<evidence type="ECO:0000256" key="4">
    <source>
        <dbReference type="ARBA" id="ARBA00022692"/>
    </source>
</evidence>
<evidence type="ECO:0000256" key="6">
    <source>
        <dbReference type="ARBA" id="ARBA00023136"/>
    </source>
</evidence>
<keyword evidence="5" id="KW-1133">Transmembrane helix</keyword>
<dbReference type="EMBL" id="JBHSMT010000012">
    <property type="protein sequence ID" value="MFC5473666.1"/>
    <property type="molecule type" value="Genomic_DNA"/>
</dbReference>
<organism evidence="14 15">
    <name type="scientific">Paraherbaspirillum soli</name>
    <dbReference type="NCBI Taxonomy" id="631222"/>
    <lineage>
        <taxon>Bacteria</taxon>
        <taxon>Pseudomonadati</taxon>
        <taxon>Pseudomonadota</taxon>
        <taxon>Betaproteobacteria</taxon>
        <taxon>Burkholderiales</taxon>
        <taxon>Oxalobacteraceae</taxon>
        <taxon>Paraherbaspirillum</taxon>
    </lineage>
</organism>
<keyword evidence="7" id="KW-0143">Chaperone</keyword>
<keyword evidence="12" id="KW-0697">Rotamase</keyword>
<evidence type="ECO:0000259" key="13">
    <source>
        <dbReference type="PROSITE" id="PS50198"/>
    </source>
</evidence>
<name>A0ABW0M7Y6_9BURK</name>
<evidence type="ECO:0000256" key="2">
    <source>
        <dbReference type="ARBA" id="ARBA00022475"/>
    </source>
</evidence>
<keyword evidence="3" id="KW-0997">Cell inner membrane</keyword>
<evidence type="ECO:0000313" key="14">
    <source>
        <dbReference type="EMBL" id="MFC5473666.1"/>
    </source>
</evidence>
<dbReference type="PROSITE" id="PS50198">
    <property type="entry name" value="PPIC_PPIASE_2"/>
    <property type="match status" value="1"/>
</dbReference>
<dbReference type="Gene3D" id="3.10.50.40">
    <property type="match status" value="1"/>
</dbReference>
<comment type="subcellular location">
    <subcellularLocation>
        <location evidence="1">Cell inner membrane</location>
        <topology evidence="1">Single-pass type II membrane protein</topology>
        <orientation evidence="1">Periplasmic side</orientation>
    </subcellularLocation>
</comment>
<dbReference type="PANTHER" id="PTHR47529">
    <property type="entry name" value="PEPTIDYL-PROLYL CIS-TRANS ISOMERASE D"/>
    <property type="match status" value="1"/>
</dbReference>
<accession>A0ABW0M7Y6</accession>
<keyword evidence="4" id="KW-0812">Transmembrane</keyword>
<dbReference type="InterPro" id="IPR052029">
    <property type="entry name" value="PpiD_chaperone"/>
</dbReference>
<feature type="domain" description="PpiC" evidence="13">
    <location>
        <begin position="267"/>
        <end position="370"/>
    </location>
</feature>
<dbReference type="SUPFAM" id="SSF109998">
    <property type="entry name" value="Triger factor/SurA peptide-binding domain-like"/>
    <property type="match status" value="1"/>
</dbReference>
<dbReference type="Pfam" id="PF13616">
    <property type="entry name" value="Rotamase_3"/>
    <property type="match status" value="1"/>
</dbReference>
<dbReference type="Proteomes" id="UP001596045">
    <property type="component" value="Unassembled WGS sequence"/>
</dbReference>
<protein>
    <recommendedName>
        <fullName evidence="10">Periplasmic chaperone PpiD</fullName>
    </recommendedName>
    <alternativeName>
        <fullName evidence="11">Periplasmic folding chaperone</fullName>
    </alternativeName>
</protein>
<dbReference type="Pfam" id="PF13624">
    <property type="entry name" value="SurA_N_3"/>
    <property type="match status" value="1"/>
</dbReference>
<evidence type="ECO:0000256" key="12">
    <source>
        <dbReference type="PROSITE-ProRule" id="PRU00278"/>
    </source>
</evidence>
<reference evidence="15" key="1">
    <citation type="journal article" date="2019" name="Int. J. Syst. Evol. Microbiol.">
        <title>The Global Catalogue of Microorganisms (GCM) 10K type strain sequencing project: providing services to taxonomists for standard genome sequencing and annotation.</title>
        <authorList>
            <consortium name="The Broad Institute Genomics Platform"/>
            <consortium name="The Broad Institute Genome Sequencing Center for Infectious Disease"/>
            <person name="Wu L."/>
            <person name="Ma J."/>
        </authorList>
    </citation>
    <scope>NUCLEOTIDE SEQUENCE [LARGE SCALE GENOMIC DNA]</scope>
    <source>
        <strain evidence="15">JCM 17066</strain>
    </source>
</reference>
<evidence type="ECO:0000256" key="3">
    <source>
        <dbReference type="ARBA" id="ARBA00022519"/>
    </source>
</evidence>
<dbReference type="InterPro" id="IPR046357">
    <property type="entry name" value="PPIase_dom_sf"/>
</dbReference>
<keyword evidence="6" id="KW-0472">Membrane</keyword>
<evidence type="ECO:0000256" key="1">
    <source>
        <dbReference type="ARBA" id="ARBA00004382"/>
    </source>
</evidence>
<sequence>MFEFIRTHQRLMQFLLLLLIIPSFALVGLQSYSSFGEGANTIAKVAGQSVTQQDLDAALRDQMNRLRQMFGDQFDPKMVETPEAKQGVLDNLISQRALTAAVGREHLAVSDQTLQQAILAVPDLIGADGKFDNDKYKALLAAQGLNPAMYEARLRQDMVMQQMNGAVQSTAFAPMTVAARMSDINDQEREVQELLFKATDYASQAKVSDDMVKAYYEKNGRQFEIPEQVKAEYVVLDSATVAAQVAVSDADVKSYYDQNVDKRYTTPEQRRASHILISLKKDASAVEQAAAKAKAENLLAQVRKNPAEFAKLAKANSQDTASAELGGDLGYFGNGMMVKPFEDAVSKLKQGEISGLVQSDFGYHIIELTGIKPAGVKPLDEVKADITAEIKKQLAAKKFTELAEIFSNTVYEQADSLKSVADKLKLQIQTASNLGRQPNPAIAPTAPFNNQKFLTALYSNEALKNKHNTEAVEVAPNTLIAGHVVEYKPVSKRPFEEVQAAIRDKVMQTEEAALAQKTGEAKLAALKAQDNATGFAAAQSVSRIKNQGVAPAAFDAVMKADVSKLPAYVGVVLPQQGYAVYRIGKVGQPATPDQARRQAEQQQVTGVLAQQEMQAFINVLKEKAKVKILKPLTAASSVSDDEKLDSGSSAASK</sequence>
<evidence type="ECO:0000256" key="10">
    <source>
        <dbReference type="ARBA" id="ARBA00040743"/>
    </source>
</evidence>
<evidence type="ECO:0000256" key="9">
    <source>
        <dbReference type="ARBA" id="ARBA00038408"/>
    </source>
</evidence>
<evidence type="ECO:0000313" key="15">
    <source>
        <dbReference type="Proteomes" id="UP001596045"/>
    </source>
</evidence>
<dbReference type="RefSeq" id="WP_378996357.1">
    <property type="nucleotide sequence ID" value="NZ_JBHSMT010000012.1"/>
</dbReference>
<dbReference type="PANTHER" id="PTHR47529:SF1">
    <property type="entry name" value="PERIPLASMIC CHAPERONE PPID"/>
    <property type="match status" value="1"/>
</dbReference>
<dbReference type="InterPro" id="IPR023058">
    <property type="entry name" value="PPIase_PpiC_CS"/>
</dbReference>
<evidence type="ECO:0000256" key="5">
    <source>
        <dbReference type="ARBA" id="ARBA00022989"/>
    </source>
</evidence>
<keyword evidence="2" id="KW-1003">Cell membrane</keyword>
<evidence type="ECO:0000256" key="11">
    <source>
        <dbReference type="ARBA" id="ARBA00042775"/>
    </source>
</evidence>
<gene>
    <name evidence="14" type="ORF">ACFPM8_06790</name>
</gene>
<dbReference type="InterPro" id="IPR027304">
    <property type="entry name" value="Trigger_fact/SurA_dom_sf"/>
</dbReference>
<keyword evidence="15" id="KW-1185">Reference proteome</keyword>
<comment type="caution">
    <text evidence="14">The sequence shown here is derived from an EMBL/GenBank/DDBJ whole genome shotgun (WGS) entry which is preliminary data.</text>
</comment>
<dbReference type="InterPro" id="IPR000297">
    <property type="entry name" value="PPIase_PpiC"/>
</dbReference>
<dbReference type="Gene3D" id="1.10.4030.10">
    <property type="entry name" value="Porin chaperone SurA, peptide-binding domain"/>
    <property type="match status" value="1"/>
</dbReference>
<dbReference type="SUPFAM" id="SSF54534">
    <property type="entry name" value="FKBP-like"/>
    <property type="match status" value="1"/>
</dbReference>
<evidence type="ECO:0000256" key="8">
    <source>
        <dbReference type="ARBA" id="ARBA00023235"/>
    </source>
</evidence>
<keyword evidence="8 12" id="KW-0413">Isomerase</keyword>
<comment type="similarity">
    <text evidence="9">Belongs to the PpiD chaperone family.</text>
</comment>
<evidence type="ECO:0000256" key="7">
    <source>
        <dbReference type="ARBA" id="ARBA00023186"/>
    </source>
</evidence>
<dbReference type="PROSITE" id="PS01096">
    <property type="entry name" value="PPIC_PPIASE_1"/>
    <property type="match status" value="1"/>
</dbReference>
<proteinExistence type="inferred from homology"/>